<dbReference type="InterPro" id="IPR036188">
    <property type="entry name" value="FAD/NAD-bd_sf"/>
</dbReference>
<dbReference type="Pfam" id="PF01593">
    <property type="entry name" value="Amino_oxidase"/>
    <property type="match status" value="1"/>
</dbReference>
<comment type="similarity">
    <text evidence="1">Belongs to the flavin monoamine oxidase family.</text>
</comment>
<dbReference type="PANTHER" id="PTHR43563:SF1">
    <property type="entry name" value="AMINE OXIDASE [FLAVIN-CONTAINING] B"/>
    <property type="match status" value="1"/>
</dbReference>
<dbReference type="InterPro" id="IPR002937">
    <property type="entry name" value="Amino_oxidase"/>
</dbReference>
<dbReference type="PANTHER" id="PTHR43563">
    <property type="entry name" value="AMINE OXIDASE"/>
    <property type="match status" value="1"/>
</dbReference>
<comment type="caution">
    <text evidence="3">The sequence shown here is derived from an EMBL/GenBank/DDBJ whole genome shotgun (WGS) entry which is preliminary data.</text>
</comment>
<keyword evidence="4" id="KW-1185">Reference proteome</keyword>
<evidence type="ECO:0000313" key="3">
    <source>
        <dbReference type="EMBL" id="NKX52342.1"/>
    </source>
</evidence>
<dbReference type="Gene3D" id="3.50.50.60">
    <property type="entry name" value="FAD/NAD(P)-binding domain"/>
    <property type="match status" value="1"/>
</dbReference>
<evidence type="ECO:0000256" key="1">
    <source>
        <dbReference type="ARBA" id="ARBA00005995"/>
    </source>
</evidence>
<sequence length="287" mass="30604">FWALNFNGRLDQAAYTQALRWCAVARGDWQLMFEACASFNIEGGTRRLAEAILAHSTADLRLNEPVVAIAQDDAGVIVLTASGNQYTARQLILALPLSVLNDIDIQPALSPAKRKAATRGQAGRGAKLWIKVAGRRERFVALGPETAPLNFVQAEYIDEDTTTLVCSGPDAAAIDVEDTEAGQAVLDTLVPGLQVLGVAGHNWVDDEYSHSTWPMHYTGYLTGSLAELQRPEGRIHLAGSDFANGWGGFIDGATESGLTAARTAAEKLGHANRHGASQPADQSVSAL</sequence>
<dbReference type="InterPro" id="IPR050703">
    <property type="entry name" value="Flavin_MAO"/>
</dbReference>
<name>A0ABX1JSP1_9MICC</name>
<dbReference type="Proteomes" id="UP000523795">
    <property type="component" value="Unassembled WGS sequence"/>
</dbReference>
<dbReference type="EMBL" id="JAAZSR010000495">
    <property type="protein sequence ID" value="NKX52342.1"/>
    <property type="molecule type" value="Genomic_DNA"/>
</dbReference>
<protein>
    <submittedName>
        <fullName evidence="3">FAD-dependent oxidoreductase</fullName>
    </submittedName>
</protein>
<feature type="non-terminal residue" evidence="3">
    <location>
        <position position="1"/>
    </location>
</feature>
<gene>
    <name evidence="3" type="ORF">HER39_17550</name>
</gene>
<organism evidence="3 4">
    <name type="scientific">Arthrobacter deserti</name>
    <dbReference type="NCBI Taxonomy" id="1742687"/>
    <lineage>
        <taxon>Bacteria</taxon>
        <taxon>Bacillati</taxon>
        <taxon>Actinomycetota</taxon>
        <taxon>Actinomycetes</taxon>
        <taxon>Micrococcales</taxon>
        <taxon>Micrococcaceae</taxon>
        <taxon>Arthrobacter</taxon>
    </lineage>
</organism>
<dbReference type="SUPFAM" id="SSF51905">
    <property type="entry name" value="FAD/NAD(P)-binding domain"/>
    <property type="match status" value="1"/>
</dbReference>
<accession>A0ABX1JSP1</accession>
<feature type="domain" description="Amine oxidase" evidence="2">
    <location>
        <begin position="12"/>
        <end position="263"/>
    </location>
</feature>
<evidence type="ECO:0000313" key="4">
    <source>
        <dbReference type="Proteomes" id="UP000523795"/>
    </source>
</evidence>
<proteinExistence type="inferred from homology"/>
<evidence type="ECO:0000259" key="2">
    <source>
        <dbReference type="Pfam" id="PF01593"/>
    </source>
</evidence>
<reference evidence="3 4" key="1">
    <citation type="submission" date="2020-04" db="EMBL/GenBank/DDBJ databases">
        <authorList>
            <person name="Liu S."/>
        </authorList>
    </citation>
    <scope>NUCLEOTIDE SEQUENCE [LARGE SCALE GENOMIC DNA]</scope>
    <source>
        <strain evidence="3 4">CGMCC 1.15091</strain>
    </source>
</reference>